<evidence type="ECO:0000313" key="3">
    <source>
        <dbReference type="Proteomes" id="UP000004374"/>
    </source>
</evidence>
<dbReference type="InterPro" id="IPR029068">
    <property type="entry name" value="Glyas_Bleomycin-R_OHBP_Dase"/>
</dbReference>
<comment type="caution">
    <text evidence="2">The sequence shown here is derived from an EMBL/GenBank/DDBJ whole genome shotgun (WGS) entry which is preliminary data.</text>
</comment>
<dbReference type="STRING" id="562729.RNAN_1988"/>
<dbReference type="Proteomes" id="UP000004374">
    <property type="component" value="Unassembled WGS sequence"/>
</dbReference>
<dbReference type="RefSeq" id="WP_008221213.1">
    <property type="nucleotide sequence ID" value="NZ_BAFK01000009.1"/>
</dbReference>
<dbReference type="AlphaFoldDB" id="I1DY71"/>
<dbReference type="CDD" id="cd07247">
    <property type="entry name" value="SgaA_N_like"/>
    <property type="match status" value="1"/>
</dbReference>
<accession>I1DY71</accession>
<dbReference type="Pfam" id="PF00903">
    <property type="entry name" value="Glyoxalase"/>
    <property type="match status" value="1"/>
</dbReference>
<feature type="domain" description="VOC" evidence="1">
    <location>
        <begin position="6"/>
        <end position="123"/>
    </location>
</feature>
<dbReference type="PROSITE" id="PS51819">
    <property type="entry name" value="VOC"/>
    <property type="match status" value="1"/>
</dbReference>
<dbReference type="SUPFAM" id="SSF54593">
    <property type="entry name" value="Glyoxalase/Bleomycin resistance protein/Dihydroxybiphenyl dioxygenase"/>
    <property type="match status" value="1"/>
</dbReference>
<dbReference type="Gene3D" id="3.10.180.10">
    <property type="entry name" value="2,3-Dihydroxybiphenyl 1,2-Dioxygenase, domain 1"/>
    <property type="match status" value="1"/>
</dbReference>
<proteinExistence type="predicted"/>
<protein>
    <recommendedName>
        <fullName evidence="1">VOC domain-containing protein</fullName>
    </recommendedName>
</protein>
<organism evidence="2 3">
    <name type="scientific">Rheinheimera nanhaiensis E407-8</name>
    <dbReference type="NCBI Taxonomy" id="562729"/>
    <lineage>
        <taxon>Bacteria</taxon>
        <taxon>Pseudomonadati</taxon>
        <taxon>Pseudomonadota</taxon>
        <taxon>Gammaproteobacteria</taxon>
        <taxon>Chromatiales</taxon>
        <taxon>Chromatiaceae</taxon>
        <taxon>Rheinheimera</taxon>
    </lineage>
</organism>
<sequence length="123" mass="13492">MFNPNPVGWFEIAVTDLSRARHFYHQVLGVEFHLMEMPGCSMACFPFDHDKAGSSGALVQGEGYEPSQSGTLIYFEVESIDSALERISHAGGKVLQSKMSIGEHGFIAIFTDSEGNKVALHSR</sequence>
<evidence type="ECO:0000259" key="1">
    <source>
        <dbReference type="PROSITE" id="PS51819"/>
    </source>
</evidence>
<dbReference type="PANTHER" id="PTHR33993">
    <property type="entry name" value="GLYOXALASE-RELATED"/>
    <property type="match status" value="1"/>
</dbReference>
<dbReference type="InterPro" id="IPR052164">
    <property type="entry name" value="Anthracycline_SecMetBiosynth"/>
</dbReference>
<dbReference type="EMBL" id="BAFK01000009">
    <property type="protein sequence ID" value="GAB58999.1"/>
    <property type="molecule type" value="Genomic_DNA"/>
</dbReference>
<reference evidence="2 3" key="1">
    <citation type="journal article" date="2012" name="J. Bacteriol.">
        <title>Genome Sequence of the Protease-Producing Bacterium Rheinheimera nanhaiensis E407-8T, Isolated from Deep-Sea Sediment of the South China Sea.</title>
        <authorList>
            <person name="Zhang X.-Y."/>
            <person name="Zhang Y.-J."/>
            <person name="Qin Q.-L."/>
            <person name="Xie B.-B."/>
            <person name="Chen X.-L."/>
            <person name="Zhou B.-C."/>
            <person name="Zhang Y.-Z."/>
        </authorList>
    </citation>
    <scope>NUCLEOTIDE SEQUENCE [LARGE SCALE GENOMIC DNA]</scope>
    <source>
        <strain evidence="2 3">E407-8</strain>
    </source>
</reference>
<keyword evidence="3" id="KW-1185">Reference proteome</keyword>
<name>I1DY71_9GAMM</name>
<gene>
    <name evidence="2" type="ORF">RNAN_1988</name>
</gene>
<dbReference type="PANTHER" id="PTHR33993:SF2">
    <property type="entry name" value="VOC DOMAIN-CONTAINING PROTEIN"/>
    <property type="match status" value="1"/>
</dbReference>
<dbReference type="InterPro" id="IPR037523">
    <property type="entry name" value="VOC_core"/>
</dbReference>
<evidence type="ECO:0000313" key="2">
    <source>
        <dbReference type="EMBL" id="GAB58999.1"/>
    </source>
</evidence>
<dbReference type="OrthoDB" id="8776491at2"/>
<dbReference type="InterPro" id="IPR004360">
    <property type="entry name" value="Glyas_Fos-R_dOase_dom"/>
</dbReference>